<accession>A0AAU8B1A2</accession>
<name>A0AAU8B1A2_9VIRU</name>
<organism evidence="1">
    <name type="scientific">Dulem virus 145</name>
    <dbReference type="NCBI Taxonomy" id="3145622"/>
    <lineage>
        <taxon>Viruses</taxon>
        <taxon>Monodnaviria</taxon>
        <taxon>Sangervirae</taxon>
        <taxon>Phixviricota</taxon>
        <taxon>Malgrandaviricetes</taxon>
        <taxon>Petitvirales</taxon>
        <taxon>Microviridae</taxon>
        <taxon>Microvirus</taxon>
    </lineage>
</organism>
<dbReference type="Pfam" id="PF20577">
    <property type="entry name" value="Phage_ORF5"/>
    <property type="match status" value="1"/>
</dbReference>
<proteinExistence type="predicted"/>
<dbReference type="EMBL" id="PP511630">
    <property type="protein sequence ID" value="XCD06078.1"/>
    <property type="molecule type" value="Genomic_DNA"/>
</dbReference>
<dbReference type="InterPro" id="IPR046781">
    <property type="entry name" value="Phage_ORF5"/>
</dbReference>
<reference evidence="1" key="1">
    <citation type="submission" date="2024-03" db="EMBL/GenBank/DDBJ databases">
        <title>Diverse circular DNA viruses in blood, oral, and fecal samples of captive lemurs.</title>
        <authorList>
            <person name="Paietta E.N."/>
            <person name="Kraberger S."/>
            <person name="Lund M.C."/>
            <person name="Custer J.M."/>
            <person name="Vargas K.M."/>
            <person name="Ehmke E.E."/>
            <person name="Yoder A.D."/>
            <person name="Varsani A."/>
        </authorList>
    </citation>
    <scope>NUCLEOTIDE SEQUENCE</scope>
    <source>
        <strain evidence="1">Duke_25FF_1235</strain>
    </source>
</reference>
<evidence type="ECO:0000313" key="1">
    <source>
        <dbReference type="EMBL" id="XCD06078.1"/>
    </source>
</evidence>
<protein>
    <submittedName>
        <fullName evidence="1">Nonstructural protein</fullName>
    </submittedName>
</protein>
<sequence length="84" mass="9111">MIKMIYSVKDVKSGFGPLMAFDNDPVATRAFAASVNDPSSLMCFMSKDFALYCLGSYDDDTGSLNPKDTPALICDAIDVKKESD</sequence>